<dbReference type="InterPro" id="IPR043502">
    <property type="entry name" value="DNA/RNA_pol_sf"/>
</dbReference>
<evidence type="ECO:0000256" key="2">
    <source>
        <dbReference type="SAM" id="MobiDB-lite"/>
    </source>
</evidence>
<gene>
    <name evidence="5" type="ORF">LWI28_026252</name>
</gene>
<proteinExistence type="predicted"/>
<feature type="domain" description="CCHC-type" evidence="3">
    <location>
        <begin position="409"/>
        <end position="424"/>
    </location>
</feature>
<dbReference type="GO" id="GO:0008270">
    <property type="term" value="F:zinc ion binding"/>
    <property type="evidence" value="ECO:0007669"/>
    <property type="project" value="UniProtKB-KW"/>
</dbReference>
<evidence type="ECO:0000313" key="6">
    <source>
        <dbReference type="Proteomes" id="UP001064489"/>
    </source>
</evidence>
<name>A0AAD5ISQ5_ACENE</name>
<dbReference type="PANTHER" id="PTHR24559:SF442">
    <property type="entry name" value="RNA-DIRECTED DNA POLYMERASE HOMOLOG"/>
    <property type="match status" value="1"/>
</dbReference>
<keyword evidence="1" id="KW-0862">Zinc</keyword>
<dbReference type="Pfam" id="PF00078">
    <property type="entry name" value="RVT_1"/>
    <property type="match status" value="1"/>
</dbReference>
<feature type="region of interest" description="Disordered" evidence="2">
    <location>
        <begin position="101"/>
        <end position="144"/>
    </location>
</feature>
<dbReference type="InterPro" id="IPR036875">
    <property type="entry name" value="Znf_CCHC_sf"/>
</dbReference>
<dbReference type="SUPFAM" id="SSF57756">
    <property type="entry name" value="Retrovirus zinc finger-like domains"/>
    <property type="match status" value="1"/>
</dbReference>
<dbReference type="PROSITE" id="PS50878">
    <property type="entry name" value="RT_POL"/>
    <property type="match status" value="1"/>
</dbReference>
<evidence type="ECO:0000259" key="3">
    <source>
        <dbReference type="PROSITE" id="PS50158"/>
    </source>
</evidence>
<dbReference type="SUPFAM" id="SSF56672">
    <property type="entry name" value="DNA/RNA polymerases"/>
    <property type="match status" value="1"/>
</dbReference>
<keyword evidence="1" id="KW-0863">Zinc-finger</keyword>
<feature type="compositionally biased region" description="Polar residues" evidence="2">
    <location>
        <begin position="358"/>
        <end position="370"/>
    </location>
</feature>
<accession>A0AAD5ISQ5</accession>
<dbReference type="Pfam" id="PF03732">
    <property type="entry name" value="Retrotrans_gag"/>
    <property type="match status" value="1"/>
</dbReference>
<keyword evidence="1" id="KW-0479">Metal-binding</keyword>
<evidence type="ECO:0000259" key="4">
    <source>
        <dbReference type="PROSITE" id="PS50878"/>
    </source>
</evidence>
<dbReference type="AlphaFoldDB" id="A0AAD5ISQ5"/>
<keyword evidence="6" id="KW-1185">Reference proteome</keyword>
<organism evidence="5 6">
    <name type="scientific">Acer negundo</name>
    <name type="common">Box elder</name>
    <dbReference type="NCBI Taxonomy" id="4023"/>
    <lineage>
        <taxon>Eukaryota</taxon>
        <taxon>Viridiplantae</taxon>
        <taxon>Streptophyta</taxon>
        <taxon>Embryophyta</taxon>
        <taxon>Tracheophyta</taxon>
        <taxon>Spermatophyta</taxon>
        <taxon>Magnoliopsida</taxon>
        <taxon>eudicotyledons</taxon>
        <taxon>Gunneridae</taxon>
        <taxon>Pentapetalae</taxon>
        <taxon>rosids</taxon>
        <taxon>malvids</taxon>
        <taxon>Sapindales</taxon>
        <taxon>Sapindaceae</taxon>
        <taxon>Hippocastanoideae</taxon>
        <taxon>Acereae</taxon>
        <taxon>Acer</taxon>
    </lineage>
</organism>
<sequence>MVTKQDFEQSNQALNDKITAVQNDLGKQILDLTNEMRETFTRIESWFTDLNTHHSPRDRGKQHMEEHITGSTIGQGTPVLGHRLPSSSNIGLRASASRVLPLHRHSQTFRPESDDEPDEYRPPRHAFRGLPTEDHNVRRPPNFIPRRNVDLYRNPYDDRRDFQRRSSDDHFDPAKRVKVDAPEFDGRLDANVFLDWLAAMDDYFEWYPMSDEQKIHFAKLKLVGSAKKYWRNIQMQYDRLGQDPITLWSEMKIRLREKYLPTYYCSALLDQYLNIKQSSSSVNDYMSIFDDLLIRCNIKEKPDVIVARFLNGLKFKVKCVVSIHNPETLEDAYSKALEAEKYLRLYPFRRPPGDLRQTRPNPSEGSQSFNYRRVNTSTSNAHFDSRPPIPRDRPILPSLVRLYNPNIECHHCHAKGHIASQCPQRTLIIGFNSIQNLIHTHLELLGWIKLLCPLLIGVLFLGRPWLYDIDVKSFSRANIHMFTHQGKTITLQPAKPKDSIPTQTNTSVVDRSSPTVSPKHNLHILGPREFMRHSLQIGIVYALVMRERTHDTLTLGLEPTPAIRQLLDEFVDVTPQDLPIELPPLRDIQHVIDLVPSSQPPNLPHYRMNPTERAELSKQIEGLLEKGFVRHSLSPYVVLVLLTPKKDRSWRMCVDSRAINKITIKYRFPIPRLEDMLDGLVGAQWFSKIDLPSGYHQIRIRPGNEWKTVFKSPDGLHEWLVMPFGMSNVPSTFMRMMTHMLRPYICKFLVVYFDDILIYSKTENEHLAHLRQVFLTLRVEKLFVNLTKCSFLQSQVLFLGFIVSSLSIIADPAKVSAIRE</sequence>
<comment type="caution">
    <text evidence="5">The sequence shown here is derived from an EMBL/GenBank/DDBJ whole genome shotgun (WGS) entry which is preliminary data.</text>
</comment>
<dbReference type="Proteomes" id="UP001064489">
    <property type="component" value="Chromosome 8"/>
</dbReference>
<dbReference type="Gene3D" id="3.30.70.270">
    <property type="match status" value="1"/>
</dbReference>
<reference evidence="5" key="1">
    <citation type="journal article" date="2022" name="Plant J.">
        <title>Strategies of tolerance reflected in two North American maple genomes.</title>
        <authorList>
            <person name="McEvoy S.L."/>
            <person name="Sezen U.U."/>
            <person name="Trouern-Trend A."/>
            <person name="McMahon S.M."/>
            <person name="Schaberg P.G."/>
            <person name="Yang J."/>
            <person name="Wegrzyn J.L."/>
            <person name="Swenson N.G."/>
        </authorList>
    </citation>
    <scope>NUCLEOTIDE SEQUENCE</scope>
    <source>
        <strain evidence="5">91603</strain>
    </source>
</reference>
<protein>
    <submittedName>
        <fullName evidence="5">Uncharacterized protein</fullName>
    </submittedName>
</protein>
<feature type="region of interest" description="Disordered" evidence="2">
    <location>
        <begin position="493"/>
        <end position="515"/>
    </location>
</feature>
<evidence type="ECO:0000313" key="5">
    <source>
        <dbReference type="EMBL" id="KAI9175020.1"/>
    </source>
</evidence>
<feature type="region of interest" description="Disordered" evidence="2">
    <location>
        <begin position="350"/>
        <end position="370"/>
    </location>
</feature>
<reference evidence="5" key="2">
    <citation type="submission" date="2023-02" db="EMBL/GenBank/DDBJ databases">
        <authorList>
            <person name="Swenson N.G."/>
            <person name="Wegrzyn J.L."/>
            <person name="Mcevoy S.L."/>
        </authorList>
    </citation>
    <scope>NUCLEOTIDE SEQUENCE</scope>
    <source>
        <strain evidence="5">91603</strain>
        <tissue evidence="5">Leaf</tissue>
    </source>
</reference>
<dbReference type="InterPro" id="IPR001878">
    <property type="entry name" value="Znf_CCHC"/>
</dbReference>
<feature type="compositionally biased region" description="Polar residues" evidence="2">
    <location>
        <begin position="500"/>
        <end position="515"/>
    </location>
</feature>
<dbReference type="InterPro" id="IPR053134">
    <property type="entry name" value="RNA-dir_DNA_polymerase"/>
</dbReference>
<dbReference type="InterPro" id="IPR000477">
    <property type="entry name" value="RT_dom"/>
</dbReference>
<dbReference type="EMBL" id="JAJSOW010000103">
    <property type="protein sequence ID" value="KAI9175020.1"/>
    <property type="molecule type" value="Genomic_DNA"/>
</dbReference>
<dbReference type="Gene3D" id="3.10.10.10">
    <property type="entry name" value="HIV Type 1 Reverse Transcriptase, subunit A, domain 1"/>
    <property type="match status" value="1"/>
</dbReference>
<dbReference type="InterPro" id="IPR005162">
    <property type="entry name" value="Retrotrans_gag_dom"/>
</dbReference>
<dbReference type="CDD" id="cd01647">
    <property type="entry name" value="RT_LTR"/>
    <property type="match status" value="1"/>
</dbReference>
<dbReference type="InterPro" id="IPR043128">
    <property type="entry name" value="Rev_trsase/Diguanyl_cyclase"/>
</dbReference>
<feature type="domain" description="Reverse transcriptase" evidence="4">
    <location>
        <begin position="624"/>
        <end position="803"/>
    </location>
</feature>
<dbReference type="PANTHER" id="PTHR24559">
    <property type="entry name" value="TRANSPOSON TY3-I GAG-POL POLYPROTEIN"/>
    <property type="match status" value="1"/>
</dbReference>
<dbReference type="PROSITE" id="PS50158">
    <property type="entry name" value="ZF_CCHC"/>
    <property type="match status" value="1"/>
</dbReference>
<dbReference type="GO" id="GO:0003676">
    <property type="term" value="F:nucleic acid binding"/>
    <property type="evidence" value="ECO:0007669"/>
    <property type="project" value="InterPro"/>
</dbReference>
<evidence type="ECO:0000256" key="1">
    <source>
        <dbReference type="PROSITE-ProRule" id="PRU00047"/>
    </source>
</evidence>